<dbReference type="eggNOG" id="arCOG04312">
    <property type="taxonomic scope" value="Archaea"/>
</dbReference>
<feature type="domain" description="PIN" evidence="1">
    <location>
        <begin position="2"/>
        <end position="106"/>
    </location>
</feature>
<dbReference type="OrthoDB" id="15280at2157"/>
<dbReference type="PANTHER" id="PTHR12416">
    <property type="entry name" value="RRNA-PROCESSING PROTEIN UTP23 HOMOLOG"/>
    <property type="match status" value="1"/>
</dbReference>
<protein>
    <submittedName>
        <fullName evidence="2">Nucleotide binding protein PINc</fullName>
    </submittedName>
</protein>
<dbReference type="SUPFAM" id="SSF88723">
    <property type="entry name" value="PIN domain-like"/>
    <property type="match status" value="1"/>
</dbReference>
<dbReference type="HOGENOM" id="CLU_107892_1_0_2"/>
<dbReference type="CDD" id="cd09879">
    <property type="entry name" value="PIN_VapC_AF0591-like"/>
    <property type="match status" value="1"/>
</dbReference>
<dbReference type="KEGG" id="mvn:Mevan_0653"/>
<dbReference type="InterPro" id="IPR002716">
    <property type="entry name" value="PIN_dom"/>
</dbReference>
<dbReference type="STRING" id="406327.Mevan_0653"/>
<accession>A6UPY7</accession>
<evidence type="ECO:0000313" key="3">
    <source>
        <dbReference type="Proteomes" id="UP000001107"/>
    </source>
</evidence>
<dbReference type="AlphaFoldDB" id="A6UPY7"/>
<reference evidence="2" key="1">
    <citation type="submission" date="2007-06" db="EMBL/GenBank/DDBJ databases">
        <title>Complete sequence of Methanococcus vannielii SB.</title>
        <authorList>
            <consortium name="US DOE Joint Genome Institute"/>
            <person name="Copeland A."/>
            <person name="Lucas S."/>
            <person name="Lapidus A."/>
            <person name="Barry K."/>
            <person name="Glavina del Rio T."/>
            <person name="Dalin E."/>
            <person name="Tice H."/>
            <person name="Pitluck S."/>
            <person name="Chain P."/>
            <person name="Malfatti S."/>
            <person name="Shin M."/>
            <person name="Vergez L."/>
            <person name="Schmutz J."/>
            <person name="Larimer F."/>
            <person name="Land M."/>
            <person name="Hauser L."/>
            <person name="Kyrpides N."/>
            <person name="Anderson I."/>
            <person name="Sieprawska-Lupa M."/>
            <person name="Whitman W.B."/>
            <person name="Richardson P."/>
        </authorList>
    </citation>
    <scope>NUCLEOTIDE SEQUENCE [LARGE SCALE GENOMIC DNA]</scope>
    <source>
        <strain evidence="2">SB</strain>
    </source>
</reference>
<dbReference type="GeneID" id="5324545"/>
<dbReference type="RefSeq" id="WP_011972462.1">
    <property type="nucleotide sequence ID" value="NC_009634.1"/>
</dbReference>
<dbReference type="EMBL" id="CP000742">
    <property type="protein sequence ID" value="ABR54559.1"/>
    <property type="molecule type" value="Genomic_DNA"/>
</dbReference>
<evidence type="ECO:0000259" key="1">
    <source>
        <dbReference type="SMART" id="SM00670"/>
    </source>
</evidence>
<gene>
    <name evidence="2" type="ordered locus">Mevan_0653</name>
</gene>
<dbReference type="SMART" id="SM00670">
    <property type="entry name" value="PINc"/>
    <property type="match status" value="1"/>
</dbReference>
<sequence length="131" mass="15479">MYKVIPDTNFLIYSFKHCINFEHELRSVLDVNYKLCMLKCVVDELEKLKMEFKGKEKLSVNLAIKFAKNHEIIEYNTGKYADDIILNYSKENKSVIICTNDKKLKRDVMDHGIPIVLIKQKTHFEFQGYLI</sequence>
<evidence type="ECO:0000313" key="2">
    <source>
        <dbReference type="EMBL" id="ABR54559.1"/>
    </source>
</evidence>
<dbReference type="Gene3D" id="3.40.50.1010">
    <property type="entry name" value="5'-nuclease"/>
    <property type="match status" value="1"/>
</dbReference>
<organism evidence="2 3">
    <name type="scientific">Methanococcus vannielii (strain ATCC 35089 / DSM 1224 / JCM 13029 / OCM 148 / SB)</name>
    <dbReference type="NCBI Taxonomy" id="406327"/>
    <lineage>
        <taxon>Archaea</taxon>
        <taxon>Methanobacteriati</taxon>
        <taxon>Methanobacteriota</taxon>
        <taxon>Methanomada group</taxon>
        <taxon>Methanococci</taxon>
        <taxon>Methanococcales</taxon>
        <taxon>Methanococcaceae</taxon>
        <taxon>Methanococcus</taxon>
    </lineage>
</organism>
<keyword evidence="3" id="KW-1185">Reference proteome</keyword>
<name>A6UPY7_METVS</name>
<dbReference type="Pfam" id="PF18477">
    <property type="entry name" value="PIN_9"/>
    <property type="match status" value="1"/>
</dbReference>
<dbReference type="InterPro" id="IPR041120">
    <property type="entry name" value="PIN_9"/>
</dbReference>
<dbReference type="Proteomes" id="UP000001107">
    <property type="component" value="Chromosome"/>
</dbReference>
<dbReference type="InterPro" id="IPR029060">
    <property type="entry name" value="PIN-like_dom_sf"/>
</dbReference>
<proteinExistence type="predicted"/>